<reference evidence="17" key="2">
    <citation type="submission" date="2017-10" db="EMBL/GenBank/DDBJ databases">
        <title>Staphylococcus edaphicus sp. nov., isolated in Antarctica, harbouring mecC gene and genomic islands essential in adaptation to extreme environment.</title>
        <authorList>
            <person name="Pantucek R."/>
            <person name="Sedlacek I."/>
            <person name="Indrakova A."/>
            <person name="Vrbovska V."/>
            <person name="Maslanova I."/>
            <person name="Kovarovic V."/>
            <person name="Svec P."/>
            <person name="Kralova S."/>
            <person name="Kristofova L."/>
            <person name="Keklakova J."/>
            <person name="Petras P."/>
            <person name="Doskar J."/>
        </authorList>
    </citation>
    <scope>NUCLEOTIDE SEQUENCE [LARGE SCALE GENOMIC DNA]</scope>
    <source>
        <strain evidence="17">CCM 5085</strain>
    </source>
</reference>
<evidence type="ECO:0000313" key="17">
    <source>
        <dbReference type="Proteomes" id="UP000223828"/>
    </source>
</evidence>
<dbReference type="RefSeq" id="WP_099089084.1">
    <property type="nucleotide sequence ID" value="NZ_CP093217.1"/>
</dbReference>
<evidence type="ECO:0000313" key="15">
    <source>
        <dbReference type="EMBL" id="PHK50853.1"/>
    </source>
</evidence>
<evidence type="ECO:0000256" key="5">
    <source>
        <dbReference type="ARBA" id="ARBA00022723"/>
    </source>
</evidence>
<keyword evidence="7 14" id="KW-0915">Sodium</keyword>
<proteinExistence type="inferred from homology"/>
<evidence type="ECO:0000256" key="14">
    <source>
        <dbReference type="HAMAP-Rule" id="MF_00454"/>
    </source>
</evidence>
<dbReference type="PANTHER" id="PTHR28259:SF16">
    <property type="entry name" value="FLUORIDE-SPECIFIC ION CHANNEL FLUC 2"/>
    <property type="match status" value="1"/>
</dbReference>
<feature type="transmembrane region" description="Helical" evidence="14">
    <location>
        <begin position="6"/>
        <end position="26"/>
    </location>
</feature>
<protein>
    <recommendedName>
        <fullName evidence="14">Fluoride-specific ion channel FluC</fullName>
    </recommendedName>
</protein>
<keyword evidence="3 14" id="KW-1003">Cell membrane</keyword>
<evidence type="ECO:0000256" key="1">
    <source>
        <dbReference type="ARBA" id="ARBA00004651"/>
    </source>
</evidence>
<feature type="transmembrane region" description="Helical" evidence="14">
    <location>
        <begin position="64"/>
        <end position="84"/>
    </location>
</feature>
<evidence type="ECO:0000256" key="7">
    <source>
        <dbReference type="ARBA" id="ARBA00023053"/>
    </source>
</evidence>
<evidence type="ECO:0000256" key="8">
    <source>
        <dbReference type="ARBA" id="ARBA00023065"/>
    </source>
</evidence>
<keyword evidence="2 14" id="KW-0813">Transport</keyword>
<evidence type="ECO:0000256" key="4">
    <source>
        <dbReference type="ARBA" id="ARBA00022692"/>
    </source>
</evidence>
<dbReference type="PANTHER" id="PTHR28259">
    <property type="entry name" value="FLUORIDE EXPORT PROTEIN 1-RELATED"/>
    <property type="match status" value="1"/>
</dbReference>
<keyword evidence="8 14" id="KW-0406">Ion transport</keyword>
<comment type="catalytic activity">
    <reaction evidence="12">
        <text>fluoride(in) = fluoride(out)</text>
        <dbReference type="Rhea" id="RHEA:76159"/>
        <dbReference type="ChEBI" id="CHEBI:17051"/>
    </reaction>
    <physiologicalReaction direction="left-to-right" evidence="12">
        <dbReference type="Rhea" id="RHEA:76160"/>
    </physiologicalReaction>
</comment>
<dbReference type="GO" id="GO:0046872">
    <property type="term" value="F:metal ion binding"/>
    <property type="evidence" value="ECO:0007669"/>
    <property type="project" value="UniProtKB-KW"/>
</dbReference>
<dbReference type="GO" id="GO:0062054">
    <property type="term" value="F:fluoride channel activity"/>
    <property type="evidence" value="ECO:0007669"/>
    <property type="project" value="UniProtKB-UniRule"/>
</dbReference>
<dbReference type="AlphaFoldDB" id="A0A2C6WRX3"/>
<keyword evidence="6 14" id="KW-1133">Transmembrane helix</keyword>
<reference evidence="16" key="4">
    <citation type="submission" date="2022-03" db="EMBL/GenBank/DDBJ databases">
        <title>Complete Genome Sequence of Staphylococcus edaphicus strain CCM 8731.</title>
        <authorList>
            <person name="Rimmer C.O."/>
            <person name="Thomas J.C."/>
        </authorList>
    </citation>
    <scope>NUCLEOTIDE SEQUENCE</scope>
    <source>
        <strain evidence="16">CCM 8731</strain>
    </source>
</reference>
<feature type="binding site" evidence="14">
    <location>
        <position position="71"/>
    </location>
    <ligand>
        <name>Na(+)</name>
        <dbReference type="ChEBI" id="CHEBI:29101"/>
        <note>structural</note>
    </ligand>
</feature>
<dbReference type="Proteomes" id="UP001056588">
    <property type="component" value="Chromosome"/>
</dbReference>
<dbReference type="Proteomes" id="UP000223828">
    <property type="component" value="Unassembled WGS sequence"/>
</dbReference>
<keyword evidence="18" id="KW-1185">Reference proteome</keyword>
<comment type="subcellular location">
    <subcellularLocation>
        <location evidence="1 14">Cell membrane</location>
        <topology evidence="1 14">Multi-pass membrane protein</topology>
    </subcellularLocation>
</comment>
<comment type="activity regulation">
    <text evidence="14">Na(+) is not transported, but it plays an essential structural role and its presence is essential for fluoride channel function.</text>
</comment>
<evidence type="ECO:0000256" key="3">
    <source>
        <dbReference type="ARBA" id="ARBA00022475"/>
    </source>
</evidence>
<name>A0A2C6WRX3_9STAP</name>
<feature type="transmembrane region" description="Helical" evidence="14">
    <location>
        <begin position="38"/>
        <end position="58"/>
    </location>
</feature>
<reference evidence="15" key="3">
    <citation type="submission" date="2017-10" db="EMBL/GenBank/DDBJ databases">
        <authorList>
            <person name="Vrbovska V."/>
            <person name="Kovarovic V."/>
            <person name="Indrakova A."/>
        </authorList>
    </citation>
    <scope>NUCLEOTIDE SEQUENCE</scope>
    <source>
        <strain evidence="15">CCM 8730</strain>
    </source>
</reference>
<evidence type="ECO:0000256" key="12">
    <source>
        <dbReference type="ARBA" id="ARBA00035585"/>
    </source>
</evidence>
<reference evidence="15" key="1">
    <citation type="journal article" date="2017" name="Appl. Environ. Microbiol.">
        <title>Staphylococcus edaphicus sp. nov., isolated in Antarctica, harbours mecC gene and genomic islands with suspected role in adaptation to extreme environment.</title>
        <authorList>
            <person name="Pantucek R."/>
            <person name="Sedlacek I."/>
            <person name="Indrakova A."/>
            <person name="Vrbovska V."/>
            <person name="Maslanova I."/>
            <person name="Kovarovic V."/>
            <person name="Svec P."/>
            <person name="Kralova S."/>
            <person name="Kristofova L."/>
            <person name="Keklakova J."/>
            <person name="Petras P."/>
            <person name="Doskar J."/>
        </authorList>
    </citation>
    <scope>NUCLEOTIDE SEQUENCE</scope>
    <source>
        <strain evidence="15">CCM 8730</strain>
    </source>
</reference>
<dbReference type="HAMAP" id="MF_00454">
    <property type="entry name" value="FluC"/>
    <property type="match status" value="1"/>
</dbReference>
<dbReference type="InterPro" id="IPR003691">
    <property type="entry name" value="FluC"/>
</dbReference>
<dbReference type="Pfam" id="PF02537">
    <property type="entry name" value="CRCB"/>
    <property type="match status" value="1"/>
</dbReference>
<evidence type="ECO:0000256" key="9">
    <source>
        <dbReference type="ARBA" id="ARBA00023136"/>
    </source>
</evidence>
<gene>
    <name evidence="14" type="primary">fluC</name>
    <name evidence="14" type="synonym">crcB</name>
    <name evidence="15" type="ORF">BTJ66_00720</name>
    <name evidence="16" type="ORF">MNY58_05685</name>
</gene>
<keyword evidence="5 14" id="KW-0479">Metal-binding</keyword>
<evidence type="ECO:0000256" key="11">
    <source>
        <dbReference type="ARBA" id="ARBA00035120"/>
    </source>
</evidence>
<feature type="binding site" evidence="14">
    <location>
        <position position="74"/>
    </location>
    <ligand>
        <name>Na(+)</name>
        <dbReference type="ChEBI" id="CHEBI:29101"/>
        <note>structural</note>
    </ligand>
</feature>
<keyword evidence="4 14" id="KW-0812">Transmembrane</keyword>
<evidence type="ECO:0000256" key="6">
    <source>
        <dbReference type="ARBA" id="ARBA00022989"/>
    </source>
</evidence>
<sequence length="118" mass="12856">MINCILVMLGGGIGAVIRGFITNVFNQKFNSTLPIATLTVNVLGSFVIGLLMGMAINLSWMNPFIIVGILGGLTTFSTLSSELVKFLLQPRQLGLFIFYSLLQYGISFGACFLGYQFF</sequence>
<dbReference type="EMBL" id="CP093217">
    <property type="protein sequence ID" value="UQW82544.1"/>
    <property type="molecule type" value="Genomic_DNA"/>
</dbReference>
<evidence type="ECO:0000313" key="18">
    <source>
        <dbReference type="Proteomes" id="UP001056588"/>
    </source>
</evidence>
<evidence type="ECO:0000256" key="10">
    <source>
        <dbReference type="ARBA" id="ARBA00023303"/>
    </source>
</evidence>
<dbReference type="EMBL" id="MRZN01000001">
    <property type="protein sequence ID" value="PHK50853.1"/>
    <property type="molecule type" value="Genomic_DNA"/>
</dbReference>
<dbReference type="GO" id="GO:0140114">
    <property type="term" value="P:cellular detoxification of fluoride"/>
    <property type="evidence" value="ECO:0007669"/>
    <property type="project" value="UniProtKB-UniRule"/>
</dbReference>
<comment type="function">
    <text evidence="13 14">Fluoride-specific ion channel. Important for reducing fluoride concentration in the cell, thus reducing its toxicity.</text>
</comment>
<keyword evidence="10 14" id="KW-0407">Ion channel</keyword>
<evidence type="ECO:0000256" key="13">
    <source>
        <dbReference type="ARBA" id="ARBA00049940"/>
    </source>
</evidence>
<dbReference type="OrthoDB" id="9815830at2"/>
<dbReference type="GO" id="GO:0005886">
    <property type="term" value="C:plasma membrane"/>
    <property type="evidence" value="ECO:0007669"/>
    <property type="project" value="UniProtKB-SubCell"/>
</dbReference>
<organism evidence="15 17">
    <name type="scientific">Staphylococcus edaphicus</name>
    <dbReference type="NCBI Taxonomy" id="1955013"/>
    <lineage>
        <taxon>Bacteria</taxon>
        <taxon>Bacillati</taxon>
        <taxon>Bacillota</taxon>
        <taxon>Bacilli</taxon>
        <taxon>Bacillales</taxon>
        <taxon>Staphylococcaceae</taxon>
        <taxon>Staphylococcus</taxon>
    </lineage>
</organism>
<keyword evidence="9 14" id="KW-0472">Membrane</keyword>
<evidence type="ECO:0000313" key="16">
    <source>
        <dbReference type="EMBL" id="UQW82544.1"/>
    </source>
</evidence>
<feature type="transmembrane region" description="Helical" evidence="14">
    <location>
        <begin position="96"/>
        <end position="117"/>
    </location>
</feature>
<evidence type="ECO:0000256" key="2">
    <source>
        <dbReference type="ARBA" id="ARBA00022448"/>
    </source>
</evidence>
<accession>A0A2C6WRX3</accession>
<comment type="similarity">
    <text evidence="11 14">Belongs to the fluoride channel Fluc/FEX (TC 1.A.43) family.</text>
</comment>